<sequence>MGLDDCYQHVRNSLLTKDPLPKVKDAYNVISKEESHRGVPESSCGTEYKQNATSFVAKTFNNNKKQFNNNGNNFTRGTSSNVNRRPNPYLNCKRYGKIGHTINRCFKIVGFPQGFKINFNSNTQKQSFNANSDVKMNGKPSPSRLSSGFTFEHIQKFLNMISEKPSGSIHANIAGRALFFNGTLFFNGNVRLGHPVDQVLSVLKQDPNISDNTFVPIQSPQRPNDDGNDSSVKEASLPNSDFNGSTEGRTQSDRISTTQVDDQHQNLSDGNLQSSSPSTRQSSPTHFNNDAQTPVLKRLDRQFQPPVRLNDYILGSNVKYGIEKYRLYQLDVNNVFLYGDLVEDVYMTLPDGYNVEDKSKVCKLNKSLYGLKQAPMQWNVKLTTTLVEHGFEQSKIDYSLYIKHKSYKFITLLVYVDDIVITGKNDVGINEFKKYCLELLHEHGLLAARPVDIPLPENTILRKTLVSWKSKKQSAISKSSSEAKIFASCKVDWLGNLLHSIGLKDLYPVELYYGNSSTIQIVANSVFHERTKHFDLDVHFIVLQEYWLVRCFASDLVGKGSGRKNISRKKQVQADQPEEDVKDTG</sequence>
<dbReference type="PANTHER" id="PTHR34222">
    <property type="entry name" value="GAG_PRE-INTEGRS DOMAIN-CONTAINING PROTEIN"/>
    <property type="match status" value="1"/>
</dbReference>
<feature type="region of interest" description="Disordered" evidence="1">
    <location>
        <begin position="210"/>
        <end position="299"/>
    </location>
</feature>
<dbReference type="Pfam" id="PF07727">
    <property type="entry name" value="RVT_2"/>
    <property type="match status" value="1"/>
</dbReference>
<protein>
    <submittedName>
        <fullName evidence="3">Ribonuclease H-like domain-containing protein</fullName>
    </submittedName>
</protein>
<dbReference type="CDD" id="cd09272">
    <property type="entry name" value="RNase_HI_RT_Ty1"/>
    <property type="match status" value="1"/>
</dbReference>
<feature type="compositionally biased region" description="Polar residues" evidence="1">
    <location>
        <begin position="210"/>
        <end position="222"/>
    </location>
</feature>
<feature type="domain" description="Reverse transcriptase Ty1/copia-type" evidence="2">
    <location>
        <begin position="323"/>
        <end position="435"/>
    </location>
</feature>
<accession>A0A6L2L555</accession>
<dbReference type="PANTHER" id="PTHR34222:SF99">
    <property type="entry name" value="PROTEIN, PUTATIVE-RELATED"/>
    <property type="match status" value="1"/>
</dbReference>
<dbReference type="SUPFAM" id="SSF56672">
    <property type="entry name" value="DNA/RNA polymerases"/>
    <property type="match status" value="1"/>
</dbReference>
<feature type="compositionally biased region" description="Polar residues" evidence="1">
    <location>
        <begin position="237"/>
        <end position="272"/>
    </location>
</feature>
<feature type="region of interest" description="Disordered" evidence="1">
    <location>
        <begin position="562"/>
        <end position="585"/>
    </location>
</feature>
<reference evidence="3" key="1">
    <citation type="journal article" date="2019" name="Sci. Rep.">
        <title>Draft genome of Tanacetum cinerariifolium, the natural source of mosquito coil.</title>
        <authorList>
            <person name="Yamashiro T."/>
            <person name="Shiraishi A."/>
            <person name="Satake H."/>
            <person name="Nakayama K."/>
        </authorList>
    </citation>
    <scope>NUCLEOTIDE SEQUENCE</scope>
</reference>
<feature type="compositionally biased region" description="Low complexity" evidence="1">
    <location>
        <begin position="273"/>
        <end position="285"/>
    </location>
</feature>
<gene>
    <name evidence="3" type="ORF">Tci_027985</name>
</gene>
<proteinExistence type="predicted"/>
<evidence type="ECO:0000256" key="1">
    <source>
        <dbReference type="SAM" id="MobiDB-lite"/>
    </source>
</evidence>
<evidence type="ECO:0000313" key="3">
    <source>
        <dbReference type="EMBL" id="GEU56007.1"/>
    </source>
</evidence>
<name>A0A6L2L555_TANCI</name>
<dbReference type="InterPro" id="IPR013103">
    <property type="entry name" value="RVT_2"/>
</dbReference>
<feature type="compositionally biased region" description="Acidic residues" evidence="1">
    <location>
        <begin position="576"/>
        <end position="585"/>
    </location>
</feature>
<dbReference type="InterPro" id="IPR043502">
    <property type="entry name" value="DNA/RNA_pol_sf"/>
</dbReference>
<evidence type="ECO:0000259" key="2">
    <source>
        <dbReference type="Pfam" id="PF07727"/>
    </source>
</evidence>
<comment type="caution">
    <text evidence="3">The sequence shown here is derived from an EMBL/GenBank/DDBJ whole genome shotgun (WGS) entry which is preliminary data.</text>
</comment>
<dbReference type="EMBL" id="BKCJ010003589">
    <property type="protein sequence ID" value="GEU56007.1"/>
    <property type="molecule type" value="Genomic_DNA"/>
</dbReference>
<dbReference type="AlphaFoldDB" id="A0A6L2L555"/>
<feature type="compositionally biased region" description="Basic residues" evidence="1">
    <location>
        <begin position="562"/>
        <end position="571"/>
    </location>
</feature>
<organism evidence="3">
    <name type="scientific">Tanacetum cinerariifolium</name>
    <name type="common">Dalmatian daisy</name>
    <name type="synonym">Chrysanthemum cinerariifolium</name>
    <dbReference type="NCBI Taxonomy" id="118510"/>
    <lineage>
        <taxon>Eukaryota</taxon>
        <taxon>Viridiplantae</taxon>
        <taxon>Streptophyta</taxon>
        <taxon>Embryophyta</taxon>
        <taxon>Tracheophyta</taxon>
        <taxon>Spermatophyta</taxon>
        <taxon>Magnoliopsida</taxon>
        <taxon>eudicotyledons</taxon>
        <taxon>Gunneridae</taxon>
        <taxon>Pentapetalae</taxon>
        <taxon>asterids</taxon>
        <taxon>campanulids</taxon>
        <taxon>Asterales</taxon>
        <taxon>Asteraceae</taxon>
        <taxon>Asteroideae</taxon>
        <taxon>Anthemideae</taxon>
        <taxon>Anthemidinae</taxon>
        <taxon>Tanacetum</taxon>
    </lineage>
</organism>